<dbReference type="GO" id="GO:0016020">
    <property type="term" value="C:membrane"/>
    <property type="evidence" value="ECO:0007669"/>
    <property type="project" value="GOC"/>
</dbReference>
<evidence type="ECO:0000256" key="4">
    <source>
        <dbReference type="ARBA" id="ARBA00022898"/>
    </source>
</evidence>
<evidence type="ECO:0000259" key="11">
    <source>
        <dbReference type="Pfam" id="PF00155"/>
    </source>
</evidence>
<keyword evidence="12" id="KW-0436">Ligase</keyword>
<comment type="function">
    <text evidence="8">Involved in de novo bacterial ceramide synthesis. Catalyzes the condensation of L-serine with palmitoyl-CoA (hexadecanoyl-CoA) to produce 3-oxosphinganine. Also capable of using alanine as substrate leading to the formation of 1-deoxysphinganine (1-deoxySa). Contributes to the levels of endogenous sphingolipids in its host.</text>
</comment>
<evidence type="ECO:0000256" key="9">
    <source>
        <dbReference type="HAMAP-Rule" id="MF_00985"/>
    </source>
</evidence>
<dbReference type="PANTHER" id="PTHR13693:SF103">
    <property type="entry name" value="AMINOTRANSFERASE CLASS I_CLASSII DOMAIN-CONTAINING PROTEIN"/>
    <property type="match status" value="1"/>
</dbReference>
<dbReference type="EMBL" id="OU015584">
    <property type="protein sequence ID" value="CAG5087067.1"/>
    <property type="molecule type" value="Genomic_DNA"/>
</dbReference>
<evidence type="ECO:0000313" key="12">
    <source>
        <dbReference type="EMBL" id="CAG5087067.1"/>
    </source>
</evidence>
<dbReference type="FunFam" id="3.40.640.10:FF:000006">
    <property type="entry name" value="5-aminolevulinate synthase, mitochondrial"/>
    <property type="match status" value="1"/>
</dbReference>
<dbReference type="GO" id="GO:0030170">
    <property type="term" value="F:pyridoxal phosphate binding"/>
    <property type="evidence" value="ECO:0007669"/>
    <property type="project" value="UniProtKB-UniRule"/>
</dbReference>
<comment type="caution">
    <text evidence="9">Lacks conserved residue(s) required for the propagation of feature annotation.</text>
</comment>
<keyword evidence="6" id="KW-0443">Lipid metabolism</keyword>
<dbReference type="GO" id="GO:0019518">
    <property type="term" value="P:L-threonine catabolic process to glycine"/>
    <property type="evidence" value="ECO:0007669"/>
    <property type="project" value="UniProtKB-UniRule"/>
</dbReference>
<comment type="catalytic activity">
    <reaction evidence="7">
        <text>L-serine + hexadecanoyl-CoA + H(+) = 3-oxosphinganine + CO2 + CoA</text>
        <dbReference type="Rhea" id="RHEA:14761"/>
        <dbReference type="ChEBI" id="CHEBI:15378"/>
        <dbReference type="ChEBI" id="CHEBI:16526"/>
        <dbReference type="ChEBI" id="CHEBI:33384"/>
        <dbReference type="ChEBI" id="CHEBI:57287"/>
        <dbReference type="ChEBI" id="CHEBI:57379"/>
        <dbReference type="ChEBI" id="CHEBI:58299"/>
        <dbReference type="EC" id="2.3.1.50"/>
    </reaction>
    <physiologicalReaction direction="left-to-right" evidence="7">
        <dbReference type="Rhea" id="RHEA:14762"/>
    </physiologicalReaction>
</comment>
<feature type="coiled-coil region" evidence="10">
    <location>
        <begin position="151"/>
        <end position="178"/>
    </location>
</feature>
<dbReference type="CDD" id="cd06454">
    <property type="entry name" value="KBL_like"/>
    <property type="match status" value="1"/>
</dbReference>
<evidence type="ECO:0000256" key="8">
    <source>
        <dbReference type="ARBA" id="ARBA00055827"/>
    </source>
</evidence>
<evidence type="ECO:0000256" key="1">
    <source>
        <dbReference type="ARBA" id="ARBA00004760"/>
    </source>
</evidence>
<dbReference type="Pfam" id="PF00155">
    <property type="entry name" value="Aminotran_1_2"/>
    <property type="match status" value="1"/>
</dbReference>
<evidence type="ECO:0000313" key="13">
    <source>
        <dbReference type="Proteomes" id="UP000683507"/>
    </source>
</evidence>
<feature type="domain" description="Aminotransferase class I/classII large" evidence="11">
    <location>
        <begin position="43"/>
        <end position="384"/>
    </location>
</feature>
<organism evidence="12 13">
    <name type="scientific">Parvicella tangerina</name>
    <dbReference type="NCBI Taxonomy" id="2829795"/>
    <lineage>
        <taxon>Bacteria</taxon>
        <taxon>Pseudomonadati</taxon>
        <taxon>Bacteroidota</taxon>
        <taxon>Flavobacteriia</taxon>
        <taxon>Flavobacteriales</taxon>
        <taxon>Parvicellaceae</taxon>
        <taxon>Parvicella</taxon>
    </lineage>
</organism>
<feature type="binding site" evidence="9">
    <location>
        <position position="136"/>
    </location>
    <ligand>
        <name>substrate</name>
    </ligand>
</feature>
<dbReference type="NCBIfam" id="NF005394">
    <property type="entry name" value="PRK06939.1"/>
    <property type="match status" value="1"/>
</dbReference>
<dbReference type="GO" id="GO:0008890">
    <property type="term" value="F:glycine C-acetyltransferase activity"/>
    <property type="evidence" value="ECO:0007669"/>
    <property type="project" value="UniProtKB-UniRule"/>
</dbReference>
<dbReference type="InterPro" id="IPR015424">
    <property type="entry name" value="PyrdxlP-dep_Trfase"/>
</dbReference>
<dbReference type="HAMAP" id="MF_00985">
    <property type="entry name" value="2am3keto_CoA_ligase"/>
    <property type="match status" value="1"/>
</dbReference>
<dbReference type="InterPro" id="IPR004839">
    <property type="entry name" value="Aminotransferase_I/II_large"/>
</dbReference>
<sequence length="397" mass="43687">MYGKLKDQLATELEQIKEDGLYKSERIITSPMGAKVKVNTGEEVIIMCANNYLGLSNHPKVIEGAKRALDTHGYGMSSVRFICGTQDIHKQLEQKISDFLGMEDTILYAAAFDANGGVFEPLFGKEDAIISDELNHASIIDGVRLCKAARYRFKNSDMADLEEQLKKAQAQRNRIIVTDGVFSMDGYVAKLDQICDLAEKYDALVMVDDSHATGFIGKTGKGTHEHCGVMGRVDIITSTLGKALGGAMGGFTSGKKEIIDMLRQRSRPYLFSNSLAPAIVGAASEVFDMLSSTTELRDKLEWNVNYFKEGIRKIGLEIRDGDSAIVPVMLYDAKLAQVFADKLLEEGIYAIGFFYPVVPKELARIRVQLSAAHEKVHLDKALAAFEKIGKELGVIKG</sequence>
<dbReference type="Gene3D" id="3.40.640.10">
    <property type="entry name" value="Type I PLP-dependent aspartate aminotransferase-like (Major domain)"/>
    <property type="match status" value="1"/>
</dbReference>
<reference evidence="12" key="1">
    <citation type="submission" date="2021-04" db="EMBL/GenBank/DDBJ databases">
        <authorList>
            <person name="Rodrigo-Torres L."/>
            <person name="Arahal R. D."/>
            <person name="Lucena T."/>
        </authorList>
    </citation>
    <scope>NUCLEOTIDE SEQUENCE</scope>
    <source>
        <strain evidence="12">AS29M-1</strain>
    </source>
</reference>
<comment type="function">
    <text evidence="9">Catalyzes the cleavage of 2-amino-3-ketobutyrate to glycine and acetyl-CoA.</text>
</comment>
<dbReference type="AlphaFoldDB" id="A0A916JQ46"/>
<evidence type="ECO:0000256" key="3">
    <source>
        <dbReference type="ARBA" id="ARBA00022679"/>
    </source>
</evidence>
<feature type="binding site" evidence="9">
    <location>
        <position position="366"/>
    </location>
    <ligand>
        <name>substrate</name>
    </ligand>
</feature>
<keyword evidence="13" id="KW-1185">Reference proteome</keyword>
<evidence type="ECO:0000256" key="5">
    <source>
        <dbReference type="ARBA" id="ARBA00022919"/>
    </source>
</evidence>
<comment type="subunit">
    <text evidence="9">Homodimer.</text>
</comment>
<dbReference type="PANTHER" id="PTHR13693">
    <property type="entry name" value="CLASS II AMINOTRANSFERASE/8-AMINO-7-OXONONANOATE SYNTHASE"/>
    <property type="match status" value="1"/>
</dbReference>
<protein>
    <recommendedName>
        <fullName evidence="9">2-amino-3-ketobutyrate coenzyme A ligase</fullName>
        <shortName evidence="9">AKB ligase</shortName>
        <ecNumber evidence="9">2.3.1.29</ecNumber>
    </recommendedName>
    <alternativeName>
        <fullName evidence="9">Glycine acetyltransferase</fullName>
    </alternativeName>
</protein>
<keyword evidence="9 12" id="KW-0012">Acyltransferase</keyword>
<dbReference type="EC" id="2.3.1.29" evidence="9"/>
<keyword evidence="4 9" id="KW-0663">Pyridoxal phosphate</keyword>
<comment type="pathway">
    <text evidence="9">Amino-acid degradation; L-threonine degradation via oxydo-reductase pathway; glycine from L-threonine: step 2/2.</text>
</comment>
<evidence type="ECO:0000256" key="2">
    <source>
        <dbReference type="ARBA" id="ARBA00004991"/>
    </source>
</evidence>
<keyword evidence="10" id="KW-0175">Coiled coil</keyword>
<comment type="pathway">
    <text evidence="2">Sphingolipid metabolism.</text>
</comment>
<dbReference type="Gene3D" id="3.90.1150.10">
    <property type="entry name" value="Aspartate Aminotransferase, domain 1"/>
    <property type="match status" value="1"/>
</dbReference>
<feature type="binding site" description="in other chain" evidence="9">
    <location>
        <begin position="239"/>
        <end position="242"/>
    </location>
    <ligand>
        <name>pyridoxal 5'-phosphate</name>
        <dbReference type="ChEBI" id="CHEBI:597326"/>
        <note>ligand shared between dimeric partners</note>
    </ligand>
</feature>
<feature type="binding site" evidence="9">
    <location>
        <begin position="272"/>
        <end position="273"/>
    </location>
    <ligand>
        <name>pyridoxal 5'-phosphate</name>
        <dbReference type="ChEBI" id="CHEBI:597326"/>
        <note>ligand shared between dimeric partners</note>
    </ligand>
</feature>
<dbReference type="NCBIfam" id="TIGR01822">
    <property type="entry name" value="2am3keto_CoA"/>
    <property type="match status" value="1"/>
</dbReference>
<evidence type="ECO:0000256" key="6">
    <source>
        <dbReference type="ARBA" id="ARBA00023098"/>
    </source>
</evidence>
<dbReference type="InterPro" id="IPR011282">
    <property type="entry name" value="2am3keto_CoA_ligase"/>
</dbReference>
<dbReference type="InterPro" id="IPR015421">
    <property type="entry name" value="PyrdxlP-dep_Trfase_major"/>
</dbReference>
<accession>A0A916JQ46</accession>
<evidence type="ECO:0000256" key="10">
    <source>
        <dbReference type="SAM" id="Coils"/>
    </source>
</evidence>
<dbReference type="SUPFAM" id="SSF53383">
    <property type="entry name" value="PLP-dependent transferases"/>
    <property type="match status" value="1"/>
</dbReference>
<feature type="modified residue" description="N6-(pyridoxal phosphate)lysine" evidence="9">
    <location>
        <position position="242"/>
    </location>
</feature>
<comment type="pathway">
    <text evidence="1">Lipid metabolism; sphingolipid metabolism.</text>
</comment>
<name>A0A916JQ46_9FLAO</name>
<keyword evidence="3 9" id="KW-0808">Transferase</keyword>
<comment type="catalytic activity">
    <reaction evidence="9">
        <text>glycine + acetyl-CoA = (2S)-2-amino-3-oxobutanoate + CoA</text>
        <dbReference type="Rhea" id="RHEA:20736"/>
        <dbReference type="ChEBI" id="CHEBI:57287"/>
        <dbReference type="ChEBI" id="CHEBI:57288"/>
        <dbReference type="ChEBI" id="CHEBI:57305"/>
        <dbReference type="ChEBI" id="CHEBI:78948"/>
        <dbReference type="EC" id="2.3.1.29"/>
    </reaction>
</comment>
<dbReference type="RefSeq" id="WP_258543559.1">
    <property type="nucleotide sequence ID" value="NZ_OU015584.1"/>
</dbReference>
<proteinExistence type="inferred from homology"/>
<feature type="binding site" description="in other chain" evidence="9">
    <location>
        <begin position="208"/>
        <end position="211"/>
    </location>
    <ligand>
        <name>pyridoxal 5'-phosphate</name>
        <dbReference type="ChEBI" id="CHEBI:597326"/>
        <note>ligand shared between dimeric partners</note>
    </ligand>
</feature>
<evidence type="ECO:0000256" key="7">
    <source>
        <dbReference type="ARBA" id="ARBA00047854"/>
    </source>
</evidence>
<dbReference type="Proteomes" id="UP000683507">
    <property type="component" value="Chromosome"/>
</dbReference>
<dbReference type="KEGG" id="ptan:CRYO30217_03380"/>
<gene>
    <name evidence="9 12" type="primary">kbl</name>
    <name evidence="12" type="ORF">CRYO30217_03380</name>
</gene>
<dbReference type="GO" id="GO:0030148">
    <property type="term" value="P:sphingolipid biosynthetic process"/>
    <property type="evidence" value="ECO:0007669"/>
    <property type="project" value="UniProtKB-ARBA"/>
</dbReference>
<dbReference type="GO" id="GO:0016874">
    <property type="term" value="F:ligase activity"/>
    <property type="evidence" value="ECO:0007669"/>
    <property type="project" value="UniProtKB-KW"/>
</dbReference>
<comment type="similarity">
    <text evidence="9">Belongs to the class-II pyridoxal-phosphate-dependent aminotransferase family.</text>
</comment>
<dbReference type="InterPro" id="IPR015422">
    <property type="entry name" value="PyrdxlP-dep_Trfase_small"/>
</dbReference>
<feature type="binding site" description="in other chain" evidence="9">
    <location>
        <position position="183"/>
    </location>
    <ligand>
        <name>pyridoxal 5'-phosphate</name>
        <dbReference type="ChEBI" id="CHEBI:597326"/>
        <note>ligand shared between dimeric partners</note>
    </ligand>
</feature>
<dbReference type="GO" id="GO:0004758">
    <property type="term" value="F:serine C-palmitoyltransferase activity"/>
    <property type="evidence" value="ECO:0007669"/>
    <property type="project" value="UniProtKB-EC"/>
</dbReference>
<keyword evidence="5" id="KW-0746">Sphingolipid metabolism</keyword>
<dbReference type="InterPro" id="IPR050087">
    <property type="entry name" value="AON_synthase_class-II"/>
</dbReference>
<comment type="cofactor">
    <cofactor evidence="9">
        <name>pyridoxal 5'-phosphate</name>
        <dbReference type="ChEBI" id="CHEBI:597326"/>
    </cofactor>
    <text evidence="9">Binds 1 pyridoxal phosphate per subunit.</text>
</comment>